<name>A0A160MBD0_9BACI</name>
<dbReference type="RefSeq" id="WP_019379965.1">
    <property type="nucleotide sequence ID" value="NZ_CP015506.1"/>
</dbReference>
<dbReference type="PROSITE" id="PS51257">
    <property type="entry name" value="PROKAR_LIPOPROTEIN"/>
    <property type="match status" value="1"/>
</dbReference>
<feature type="chain" id="PRO_5039605634" evidence="1">
    <location>
        <begin position="22"/>
        <end position="521"/>
    </location>
</feature>
<reference evidence="2 3" key="1">
    <citation type="submission" date="2016-04" db="EMBL/GenBank/DDBJ databases">
        <title>Complete genome sequence of Bacillus oceanisediminis strain 2691.</title>
        <authorList>
            <person name="Jeong H."/>
            <person name="Kim H.J."/>
            <person name="Lee D.-W."/>
        </authorList>
    </citation>
    <scope>NUCLEOTIDE SEQUENCE [LARGE SCALE GENOMIC DNA]</scope>
    <source>
        <strain evidence="2 3">2691</strain>
    </source>
</reference>
<protein>
    <submittedName>
        <fullName evidence="2">Phosphodiesterase</fullName>
    </submittedName>
</protein>
<dbReference type="eggNOG" id="COG1524">
    <property type="taxonomic scope" value="Bacteria"/>
</dbReference>
<evidence type="ECO:0000313" key="2">
    <source>
        <dbReference type="EMBL" id="AND39924.1"/>
    </source>
</evidence>
<dbReference type="Proteomes" id="UP000077856">
    <property type="component" value="Chromosome"/>
</dbReference>
<gene>
    <name evidence="2" type="ORF">A361_12485</name>
</gene>
<dbReference type="KEGG" id="bon:A361_12485"/>
<dbReference type="EMBL" id="CP015506">
    <property type="protein sequence ID" value="AND39924.1"/>
    <property type="molecule type" value="Genomic_DNA"/>
</dbReference>
<organism evidence="2 3">
    <name type="scientific">Cytobacillus oceanisediminis 2691</name>
    <dbReference type="NCBI Taxonomy" id="1196031"/>
    <lineage>
        <taxon>Bacteria</taxon>
        <taxon>Bacillati</taxon>
        <taxon>Bacillota</taxon>
        <taxon>Bacilli</taxon>
        <taxon>Bacillales</taxon>
        <taxon>Bacillaceae</taxon>
        <taxon>Cytobacillus</taxon>
    </lineage>
</organism>
<dbReference type="SUPFAM" id="SSF53649">
    <property type="entry name" value="Alkaline phosphatase-like"/>
    <property type="match status" value="1"/>
</dbReference>
<dbReference type="STRING" id="1196031.A361_12485"/>
<sequence>MIRLLPCIIAISILLFGCASSGQNSNEQDKKAAAIQTESQSSPKVILLVIDSLMDEPLKKAIQEKKAPALAFFLKHGQYSKNVVSSYPTMSVTIDSSLITGAYPDETKIPGLVWFNNDKKQIITYGNGLFEIMKIGVSQFAESIMHQYNNVDLSPNVSTIHEDLDRIKKESASINAFIYRGNYHHTLKVPKLITKVSNLPGEYETVGPKMLSLGTFIQQDKKNNHIVNRLGLNDAFAVQELKYLLEKNIIPEFTILYISGNDFTVHRKGPKTIKGIEKLDKYLQEVLNSFPKWEDALKNYNWVIVGDSKQSPVIESKKEALIDLKEILSEYRILKLGKPAGKEDEIVITANERMAYVYEINGSISVKNIAERLKKDQRIAWIAWKEKELIHVISGDHEGSFDFNSGGTYRDVYNQAWSIKGNTSILDLTLKNKNIHYGDYPDGLARLYGAMYSQEGEFLVVDAKPGYEFIGESSPEHSGGGAHGSMHKDDSLIPIIVTGTNKSIEHLRIVDLKQWIMDFWN</sequence>
<dbReference type="GO" id="GO:0016787">
    <property type="term" value="F:hydrolase activity"/>
    <property type="evidence" value="ECO:0007669"/>
    <property type="project" value="UniProtKB-ARBA"/>
</dbReference>
<dbReference type="Pfam" id="PF01663">
    <property type="entry name" value="Phosphodiest"/>
    <property type="match status" value="1"/>
</dbReference>
<dbReference type="Gene3D" id="3.40.720.10">
    <property type="entry name" value="Alkaline Phosphatase, subunit A"/>
    <property type="match status" value="1"/>
</dbReference>
<evidence type="ECO:0000256" key="1">
    <source>
        <dbReference type="SAM" id="SignalP"/>
    </source>
</evidence>
<dbReference type="InterPro" id="IPR002591">
    <property type="entry name" value="Phosphodiest/P_Trfase"/>
</dbReference>
<evidence type="ECO:0000313" key="3">
    <source>
        <dbReference type="Proteomes" id="UP000077856"/>
    </source>
</evidence>
<proteinExistence type="predicted"/>
<accession>A0A160MBD0</accession>
<dbReference type="PANTHER" id="PTHR10151:SF120">
    <property type="entry name" value="BIS(5'-ADENOSYL)-TRIPHOSPHATASE"/>
    <property type="match status" value="1"/>
</dbReference>
<keyword evidence="1" id="KW-0732">Signal</keyword>
<dbReference type="AlphaFoldDB" id="A0A160MBD0"/>
<feature type="signal peptide" evidence="1">
    <location>
        <begin position="1"/>
        <end position="21"/>
    </location>
</feature>
<dbReference type="InterPro" id="IPR017850">
    <property type="entry name" value="Alkaline_phosphatase_core_sf"/>
</dbReference>
<dbReference type="PANTHER" id="PTHR10151">
    <property type="entry name" value="ECTONUCLEOTIDE PYROPHOSPHATASE/PHOSPHODIESTERASE"/>
    <property type="match status" value="1"/>
</dbReference>